<dbReference type="Gene3D" id="1.10.4080.10">
    <property type="entry name" value="ADP-ribosylation/Crystallin J1"/>
    <property type="match status" value="1"/>
</dbReference>
<dbReference type="Pfam" id="PF03747">
    <property type="entry name" value="ADP_ribosyl_GH"/>
    <property type="match status" value="1"/>
</dbReference>
<evidence type="ECO:0000256" key="2">
    <source>
        <dbReference type="SAM" id="MobiDB-lite"/>
    </source>
</evidence>
<evidence type="ECO:0000313" key="3">
    <source>
        <dbReference type="EMBL" id="KAF2074849.1"/>
    </source>
</evidence>
<evidence type="ECO:0000313" key="4">
    <source>
        <dbReference type="Proteomes" id="UP000695562"/>
    </source>
</evidence>
<dbReference type="InterPro" id="IPR005502">
    <property type="entry name" value="Ribosyl_crysJ1"/>
</dbReference>
<feature type="compositionally biased region" description="Basic residues" evidence="2">
    <location>
        <begin position="440"/>
        <end position="450"/>
    </location>
</feature>
<dbReference type="InterPro" id="IPR050792">
    <property type="entry name" value="ADP-ribosylglycohydrolase"/>
</dbReference>
<sequence>MDGRINNIDNIKNTIQDIDIDVLKRNRYIDNLIGVLWGNALGDAYGLSTEFLSKDKVDILYPMDEEPVIPFPDFKPNRHNTRWQKGDWTDDTDQMILILRMFIENKGNVDAKLFGEKLREWVGSGFKELGDIAGMGLGQTVGSVVFHEDFLENPFSVSKWVWINSNKAMAANGALMRTSIAGCVNFNNTQGVLANTIALCKMTHYDIRCIISCTTATYIISTVLSRLCNVGIDEIVPGTSVAQTVELLIMDAKRVAKELLFACKMVDKEKLTQYWDEYEKYMSATEFVDLDLSNQSSIGYTYKCLGAAILCMRKLAARLSKDEPEQPDVAFRLVLNELIREGGDADTNAAVAGSLLGVLIGYNNLPKDMLDATPHRAWFEKQMAVLIKEITLNPDIVYHTPPFVDPEETDSDHFIDYTSLREEKKKQEAKLKQDQDQDHHHHHHRRCTIM</sequence>
<feature type="binding site" evidence="1">
    <location>
        <position position="346"/>
    </location>
    <ligand>
        <name>Mg(2+)</name>
        <dbReference type="ChEBI" id="CHEBI:18420"/>
        <label>1</label>
    </ligand>
</feature>
<organism evidence="3 4">
    <name type="scientific">Polysphondylium violaceum</name>
    <dbReference type="NCBI Taxonomy" id="133409"/>
    <lineage>
        <taxon>Eukaryota</taxon>
        <taxon>Amoebozoa</taxon>
        <taxon>Evosea</taxon>
        <taxon>Eumycetozoa</taxon>
        <taxon>Dictyostelia</taxon>
        <taxon>Dictyosteliales</taxon>
        <taxon>Dictyosteliaceae</taxon>
        <taxon>Polysphondylium</taxon>
    </lineage>
</organism>
<protein>
    <recommendedName>
        <fullName evidence="5">ADP-ribosylglycohydrolase</fullName>
    </recommendedName>
</protein>
<proteinExistence type="predicted"/>
<keyword evidence="1" id="KW-0460">Magnesium</keyword>
<feature type="binding site" evidence="1">
    <location>
        <position position="91"/>
    </location>
    <ligand>
        <name>Mg(2+)</name>
        <dbReference type="ChEBI" id="CHEBI:18420"/>
        <label>1</label>
    </ligand>
</feature>
<dbReference type="EMBL" id="AJWJ01000126">
    <property type="protein sequence ID" value="KAF2074849.1"/>
    <property type="molecule type" value="Genomic_DNA"/>
</dbReference>
<reference evidence="3" key="1">
    <citation type="submission" date="2020-01" db="EMBL/GenBank/DDBJ databases">
        <title>Development of genomics and gene disruption for Polysphondylium violaceum indicates a role for the polyketide synthase stlB in stalk morphogenesis.</title>
        <authorList>
            <person name="Narita B."/>
            <person name="Kawabe Y."/>
            <person name="Kin K."/>
            <person name="Saito T."/>
            <person name="Gibbs R."/>
            <person name="Kuspa A."/>
            <person name="Muzny D."/>
            <person name="Queller D."/>
            <person name="Richards S."/>
            <person name="Strassman J."/>
            <person name="Sucgang R."/>
            <person name="Worley K."/>
            <person name="Schaap P."/>
        </authorList>
    </citation>
    <scope>NUCLEOTIDE SEQUENCE</scope>
    <source>
        <strain evidence="3">QSvi11</strain>
    </source>
</reference>
<feature type="binding site" evidence="1">
    <location>
        <position position="90"/>
    </location>
    <ligand>
        <name>Mg(2+)</name>
        <dbReference type="ChEBI" id="CHEBI:18420"/>
        <label>1</label>
    </ligand>
</feature>
<evidence type="ECO:0000256" key="1">
    <source>
        <dbReference type="PIRSR" id="PIRSR605502-1"/>
    </source>
</evidence>
<feature type="binding site" evidence="1">
    <location>
        <position position="347"/>
    </location>
    <ligand>
        <name>Mg(2+)</name>
        <dbReference type="ChEBI" id="CHEBI:18420"/>
        <label>1</label>
    </ligand>
</feature>
<dbReference type="Proteomes" id="UP000695562">
    <property type="component" value="Unassembled WGS sequence"/>
</dbReference>
<dbReference type="GO" id="GO:0046872">
    <property type="term" value="F:metal ion binding"/>
    <property type="evidence" value="ECO:0007669"/>
    <property type="project" value="UniProtKB-KW"/>
</dbReference>
<dbReference type="PANTHER" id="PTHR16222:SF28">
    <property type="entry name" value="ADP-RIBOSYLGLYCOHYDROLASE"/>
    <property type="match status" value="1"/>
</dbReference>
<gene>
    <name evidence="3" type="ORF">CYY_003837</name>
</gene>
<dbReference type="InterPro" id="IPR036705">
    <property type="entry name" value="Ribosyl_crysJ1_sf"/>
</dbReference>
<feature type="region of interest" description="Disordered" evidence="2">
    <location>
        <begin position="425"/>
        <end position="450"/>
    </location>
</feature>
<dbReference type="PANTHER" id="PTHR16222">
    <property type="entry name" value="ADP-RIBOSYLGLYCOHYDROLASE"/>
    <property type="match status" value="1"/>
</dbReference>
<dbReference type="SUPFAM" id="SSF101478">
    <property type="entry name" value="ADP-ribosylglycohydrolase"/>
    <property type="match status" value="1"/>
</dbReference>
<dbReference type="AlphaFoldDB" id="A0A8J4V8B2"/>
<name>A0A8J4V8B2_9MYCE</name>
<comment type="caution">
    <text evidence="3">The sequence shown here is derived from an EMBL/GenBank/DDBJ whole genome shotgun (WGS) entry which is preliminary data.</text>
</comment>
<accession>A0A8J4V8B2</accession>
<dbReference type="OrthoDB" id="2021138at2759"/>
<keyword evidence="4" id="KW-1185">Reference proteome</keyword>
<evidence type="ECO:0008006" key="5">
    <source>
        <dbReference type="Google" id="ProtNLM"/>
    </source>
</evidence>
<feature type="compositionally biased region" description="Basic and acidic residues" evidence="2">
    <location>
        <begin position="425"/>
        <end position="439"/>
    </location>
</feature>
<comment type="cofactor">
    <cofactor evidence="1">
        <name>Mg(2+)</name>
        <dbReference type="ChEBI" id="CHEBI:18420"/>
    </cofactor>
    <text evidence="1">Binds 2 magnesium ions per subunit.</text>
</comment>
<feature type="binding site" evidence="1">
    <location>
        <position position="89"/>
    </location>
    <ligand>
        <name>Mg(2+)</name>
        <dbReference type="ChEBI" id="CHEBI:18420"/>
        <label>1</label>
    </ligand>
</feature>
<keyword evidence="1" id="KW-0479">Metal-binding</keyword>
<feature type="binding site" evidence="1">
    <location>
        <position position="344"/>
    </location>
    <ligand>
        <name>Mg(2+)</name>
        <dbReference type="ChEBI" id="CHEBI:18420"/>
        <label>1</label>
    </ligand>
</feature>